<evidence type="ECO:0008006" key="5">
    <source>
        <dbReference type="Google" id="ProtNLM"/>
    </source>
</evidence>
<keyword evidence="2" id="KW-1133">Transmembrane helix</keyword>
<dbReference type="EMBL" id="LGUF01000007">
    <property type="protein sequence ID" value="KON89061.1"/>
    <property type="molecule type" value="Genomic_DNA"/>
</dbReference>
<accession>A0A0M0GHZ4</accession>
<proteinExistence type="predicted"/>
<organism evidence="3 4">
    <name type="scientific">Sporosarcina globispora</name>
    <name type="common">Bacillus globisporus</name>
    <dbReference type="NCBI Taxonomy" id="1459"/>
    <lineage>
        <taxon>Bacteria</taxon>
        <taxon>Bacillati</taxon>
        <taxon>Bacillota</taxon>
        <taxon>Bacilli</taxon>
        <taxon>Bacillales</taxon>
        <taxon>Caryophanaceae</taxon>
        <taxon>Sporosarcina</taxon>
    </lineage>
</organism>
<name>A0A0M0GHZ4_SPOGL</name>
<dbReference type="OrthoDB" id="1708317at2"/>
<feature type="coiled-coil region" evidence="1">
    <location>
        <begin position="115"/>
        <end position="142"/>
    </location>
</feature>
<protein>
    <recommendedName>
        <fullName evidence="5">Swarming motility protein SwrB</fullName>
    </recommendedName>
</protein>
<evidence type="ECO:0000313" key="4">
    <source>
        <dbReference type="Proteomes" id="UP000037109"/>
    </source>
</evidence>
<feature type="transmembrane region" description="Helical" evidence="2">
    <location>
        <begin position="6"/>
        <end position="25"/>
    </location>
</feature>
<comment type="caution">
    <text evidence="3">The sequence shown here is derived from an EMBL/GenBank/DDBJ whole genome shotgun (WGS) entry which is preliminary data.</text>
</comment>
<gene>
    <name evidence="3" type="ORF">AF332_21210</name>
</gene>
<sequence length="201" mass="22854">MTAFLLAISLLLNIVALLAIIILFLRQNKLMEAEKKQDKVLVEMEEVISSFLIQMKEENDDFISKFSQLHAKKQSSKKEKITPSNTESVIDGEITVPKADEKSMRLARASVYQASKAYKKNLRTLEKETNEAENLKSLMEADSPMLSAYNQRGKEPLPSSMDDQVLSLKKQGMNVEEIAKKLGKGKTEIELMLKFRQNQQE</sequence>
<dbReference type="PATRIC" id="fig|1459.3.peg.4684"/>
<dbReference type="InterPro" id="IPR046118">
    <property type="entry name" value="DUF6115"/>
</dbReference>
<dbReference type="RefSeq" id="WP_053436447.1">
    <property type="nucleotide sequence ID" value="NZ_LGUF01000007.1"/>
</dbReference>
<keyword evidence="4" id="KW-1185">Reference proteome</keyword>
<dbReference type="AlphaFoldDB" id="A0A0M0GHZ4"/>
<reference evidence="4" key="1">
    <citation type="submission" date="2015-07" db="EMBL/GenBank/DDBJ databases">
        <title>Fjat-10036 dsm4.</title>
        <authorList>
            <person name="Liu B."/>
            <person name="Wang J."/>
            <person name="Zhu Y."/>
            <person name="Liu G."/>
            <person name="Chen Q."/>
            <person name="Chen Z."/>
            <person name="Lan J."/>
            <person name="Che J."/>
            <person name="Ge C."/>
            <person name="Shi H."/>
            <person name="Pan Z."/>
            <person name="Liu X."/>
        </authorList>
    </citation>
    <scope>NUCLEOTIDE SEQUENCE [LARGE SCALE GENOMIC DNA]</scope>
    <source>
        <strain evidence="4">DSM 4</strain>
    </source>
</reference>
<keyword evidence="1" id="KW-0175">Coiled coil</keyword>
<keyword evidence="2" id="KW-0812">Transmembrane</keyword>
<evidence type="ECO:0000313" key="3">
    <source>
        <dbReference type="EMBL" id="KON89061.1"/>
    </source>
</evidence>
<dbReference type="STRING" id="1459.AF332_21210"/>
<dbReference type="Pfam" id="PF19610">
    <property type="entry name" value="DUF6115"/>
    <property type="match status" value="1"/>
</dbReference>
<evidence type="ECO:0000256" key="2">
    <source>
        <dbReference type="SAM" id="Phobius"/>
    </source>
</evidence>
<evidence type="ECO:0000256" key="1">
    <source>
        <dbReference type="SAM" id="Coils"/>
    </source>
</evidence>
<keyword evidence="2" id="KW-0472">Membrane</keyword>
<dbReference type="Proteomes" id="UP000037109">
    <property type="component" value="Unassembled WGS sequence"/>
</dbReference>